<dbReference type="Pfam" id="PF08241">
    <property type="entry name" value="Methyltransf_11"/>
    <property type="match status" value="1"/>
</dbReference>
<evidence type="ECO:0000313" key="2">
    <source>
        <dbReference type="EMBL" id="CAB4904365.1"/>
    </source>
</evidence>
<protein>
    <submittedName>
        <fullName evidence="2">Unannotated protein</fullName>
    </submittedName>
</protein>
<feature type="domain" description="Methyltransferase type 11" evidence="1">
    <location>
        <begin position="60"/>
        <end position="110"/>
    </location>
</feature>
<proteinExistence type="predicted"/>
<sequence>MRGLRGLEIGGPSAVFGTGGRYPVYPSLSACDGVQWRASTAWHDLDEQEPYAPEGAASGHFYVADGGTLDGLPDSAWDVVLSSHVIEHFANPLRALQAWRRVLVDRGWVVLVAPHMSGTFDHRRPATTLDHLIADFAAGTAEDDLTHLEETLALHDRARDADALTPEEWAEARGDNLNTRLLHHHVFDGERLLLMLDEAQLKIEQVAVRHPHDIFVLARFAAEEEHPDNTAVLRKDAPWRRKSPFSIDRPR</sequence>
<dbReference type="InterPro" id="IPR013216">
    <property type="entry name" value="Methyltransf_11"/>
</dbReference>
<reference evidence="2" key="1">
    <citation type="submission" date="2020-05" db="EMBL/GenBank/DDBJ databases">
        <authorList>
            <person name="Chiriac C."/>
            <person name="Salcher M."/>
            <person name="Ghai R."/>
            <person name="Kavagutti S V."/>
        </authorList>
    </citation>
    <scope>NUCLEOTIDE SEQUENCE</scope>
</reference>
<dbReference type="InterPro" id="IPR029063">
    <property type="entry name" value="SAM-dependent_MTases_sf"/>
</dbReference>
<organism evidence="2">
    <name type="scientific">freshwater metagenome</name>
    <dbReference type="NCBI Taxonomy" id="449393"/>
    <lineage>
        <taxon>unclassified sequences</taxon>
        <taxon>metagenomes</taxon>
        <taxon>ecological metagenomes</taxon>
    </lineage>
</organism>
<dbReference type="EMBL" id="CAFBMK010000030">
    <property type="protein sequence ID" value="CAB4904365.1"/>
    <property type="molecule type" value="Genomic_DNA"/>
</dbReference>
<accession>A0A6J7GHE8</accession>
<dbReference type="Gene3D" id="3.40.50.150">
    <property type="entry name" value="Vaccinia Virus protein VP39"/>
    <property type="match status" value="1"/>
</dbReference>
<evidence type="ECO:0000259" key="1">
    <source>
        <dbReference type="Pfam" id="PF08241"/>
    </source>
</evidence>
<dbReference type="CDD" id="cd02440">
    <property type="entry name" value="AdoMet_MTases"/>
    <property type="match status" value="1"/>
</dbReference>
<dbReference type="GO" id="GO:0008757">
    <property type="term" value="F:S-adenosylmethionine-dependent methyltransferase activity"/>
    <property type="evidence" value="ECO:0007669"/>
    <property type="project" value="InterPro"/>
</dbReference>
<gene>
    <name evidence="2" type="ORF">UFOPK3564_00780</name>
</gene>
<name>A0A6J7GHE8_9ZZZZ</name>
<dbReference type="AlphaFoldDB" id="A0A6J7GHE8"/>
<dbReference type="SUPFAM" id="SSF53335">
    <property type="entry name" value="S-adenosyl-L-methionine-dependent methyltransferases"/>
    <property type="match status" value="1"/>
</dbReference>